<keyword evidence="2" id="KW-1185">Reference proteome</keyword>
<sequence length="415" mass="43781">MPAFSSFVKLALAIVSTCALEAYALNDWSVPCFDGQCSYDLPSGGSGSLQIWGSSNSISDITAAAGWTILTCDSSLASQDIRLVCNNDDPGCQNLFDGAPEGKIIRLPETCSSVAFAIVTSVYVSDDQSLPSNFNIGSSQPQVKGLSFGTSWPSSAPSGNVNFAIQASSIPGQNNTLNATAPSEQRRQHARSWVPPVAVAQRRNFLSDALSLFSSPTFEEDIVNVVIPVEVQETSNILQINAECGSNQFFSSPFEAIVDVNVDAAMSANIEVAVVATGTIIPPQFTDFAVFTDMDATIKSTMRIQSNALGSLQSETIDVFQTSLSGLNFPGILNIEPTFQLQAAANADLDFDLDASVDLAFEIKDAQLVFPPSRGSSGGTFTRTASNVNVSASAVIDSAVKFVGQLTPSVSTLYA</sequence>
<evidence type="ECO:0000313" key="2">
    <source>
        <dbReference type="Proteomes" id="UP000814033"/>
    </source>
</evidence>
<protein>
    <submittedName>
        <fullName evidence="1">Uncharacterized protein</fullName>
    </submittedName>
</protein>
<organism evidence="1 2">
    <name type="scientific">Auriscalpium vulgare</name>
    <dbReference type="NCBI Taxonomy" id="40419"/>
    <lineage>
        <taxon>Eukaryota</taxon>
        <taxon>Fungi</taxon>
        <taxon>Dikarya</taxon>
        <taxon>Basidiomycota</taxon>
        <taxon>Agaricomycotina</taxon>
        <taxon>Agaricomycetes</taxon>
        <taxon>Russulales</taxon>
        <taxon>Auriscalpiaceae</taxon>
        <taxon>Auriscalpium</taxon>
    </lineage>
</organism>
<reference evidence="1" key="1">
    <citation type="submission" date="2021-02" db="EMBL/GenBank/DDBJ databases">
        <authorList>
            <consortium name="DOE Joint Genome Institute"/>
            <person name="Ahrendt S."/>
            <person name="Looney B.P."/>
            <person name="Miyauchi S."/>
            <person name="Morin E."/>
            <person name="Drula E."/>
            <person name="Courty P.E."/>
            <person name="Chicoki N."/>
            <person name="Fauchery L."/>
            <person name="Kohler A."/>
            <person name="Kuo A."/>
            <person name="Labutti K."/>
            <person name="Pangilinan J."/>
            <person name="Lipzen A."/>
            <person name="Riley R."/>
            <person name="Andreopoulos W."/>
            <person name="He G."/>
            <person name="Johnson J."/>
            <person name="Barry K.W."/>
            <person name="Grigoriev I.V."/>
            <person name="Nagy L."/>
            <person name="Hibbett D."/>
            <person name="Henrissat B."/>
            <person name="Matheny P.B."/>
            <person name="Labbe J."/>
            <person name="Martin F."/>
        </authorList>
    </citation>
    <scope>NUCLEOTIDE SEQUENCE</scope>
    <source>
        <strain evidence="1">FP105234-sp</strain>
    </source>
</reference>
<comment type="caution">
    <text evidence="1">The sequence shown here is derived from an EMBL/GenBank/DDBJ whole genome shotgun (WGS) entry which is preliminary data.</text>
</comment>
<accession>A0ACB8R2B8</accession>
<dbReference type="EMBL" id="MU276783">
    <property type="protein sequence ID" value="KAI0037681.1"/>
    <property type="molecule type" value="Genomic_DNA"/>
</dbReference>
<name>A0ACB8R2B8_9AGAM</name>
<proteinExistence type="predicted"/>
<reference evidence="1" key="2">
    <citation type="journal article" date="2022" name="New Phytol.">
        <title>Evolutionary transition to the ectomycorrhizal habit in the genomes of a hyperdiverse lineage of mushroom-forming fungi.</title>
        <authorList>
            <person name="Looney B."/>
            <person name="Miyauchi S."/>
            <person name="Morin E."/>
            <person name="Drula E."/>
            <person name="Courty P.E."/>
            <person name="Kohler A."/>
            <person name="Kuo A."/>
            <person name="LaButti K."/>
            <person name="Pangilinan J."/>
            <person name="Lipzen A."/>
            <person name="Riley R."/>
            <person name="Andreopoulos W."/>
            <person name="He G."/>
            <person name="Johnson J."/>
            <person name="Nolan M."/>
            <person name="Tritt A."/>
            <person name="Barry K.W."/>
            <person name="Grigoriev I.V."/>
            <person name="Nagy L.G."/>
            <person name="Hibbett D."/>
            <person name="Henrissat B."/>
            <person name="Matheny P.B."/>
            <person name="Labbe J."/>
            <person name="Martin F.M."/>
        </authorList>
    </citation>
    <scope>NUCLEOTIDE SEQUENCE</scope>
    <source>
        <strain evidence="1">FP105234-sp</strain>
    </source>
</reference>
<evidence type="ECO:0000313" key="1">
    <source>
        <dbReference type="EMBL" id="KAI0037681.1"/>
    </source>
</evidence>
<dbReference type="Proteomes" id="UP000814033">
    <property type="component" value="Unassembled WGS sequence"/>
</dbReference>
<gene>
    <name evidence="1" type="ORF">FA95DRAFT_1411663</name>
</gene>